<dbReference type="PANTHER" id="PTHR36220">
    <property type="entry name" value="UNNAMED PRODUCT"/>
    <property type="match status" value="1"/>
</dbReference>
<dbReference type="CDD" id="cd11304">
    <property type="entry name" value="Cadherin_repeat"/>
    <property type="match status" value="2"/>
</dbReference>
<dbReference type="SMART" id="SM00191">
    <property type="entry name" value="Int_alpha"/>
    <property type="match status" value="3"/>
</dbReference>
<dbReference type="PROSITE" id="PS50268">
    <property type="entry name" value="CADHERIN_2"/>
    <property type="match status" value="1"/>
</dbReference>
<evidence type="ECO:0000256" key="1">
    <source>
        <dbReference type="SAM" id="SignalP"/>
    </source>
</evidence>
<feature type="chain" id="PRO_5045342014" description="Cadherin domain-containing protein" evidence="1">
    <location>
        <begin position="28"/>
        <end position="635"/>
    </location>
</feature>
<dbReference type="EMBL" id="SMLW01000287">
    <property type="protein sequence ID" value="MTI23725.1"/>
    <property type="molecule type" value="Genomic_DNA"/>
</dbReference>
<comment type="caution">
    <text evidence="3">The sequence shown here is derived from an EMBL/GenBank/DDBJ whole genome shotgun (WGS) entry which is preliminary data.</text>
</comment>
<dbReference type="RefSeq" id="WP_155168960.1">
    <property type="nucleotide sequence ID" value="NZ_SMLW01000287.1"/>
</dbReference>
<protein>
    <recommendedName>
        <fullName evidence="2">Cadherin domain-containing protein</fullName>
    </recommendedName>
</protein>
<evidence type="ECO:0000313" key="3">
    <source>
        <dbReference type="EMBL" id="MTI23725.1"/>
    </source>
</evidence>
<feature type="signal peptide" evidence="1">
    <location>
        <begin position="1"/>
        <end position="27"/>
    </location>
</feature>
<dbReference type="Gene3D" id="2.60.40.60">
    <property type="entry name" value="Cadherins"/>
    <property type="match status" value="2"/>
</dbReference>
<gene>
    <name evidence="3" type="ORF">E1163_02045</name>
</gene>
<dbReference type="SUPFAM" id="SSF50965">
    <property type="entry name" value="Galactose oxidase, central domain"/>
    <property type="match status" value="1"/>
</dbReference>
<dbReference type="InterPro" id="IPR015919">
    <property type="entry name" value="Cadherin-like_sf"/>
</dbReference>
<evidence type="ECO:0000259" key="2">
    <source>
        <dbReference type="PROSITE" id="PS50268"/>
    </source>
</evidence>
<keyword evidence="4" id="KW-1185">Reference proteome</keyword>
<dbReference type="InterPro" id="IPR002126">
    <property type="entry name" value="Cadherin-like_dom"/>
</dbReference>
<feature type="domain" description="Cadherin" evidence="2">
    <location>
        <begin position="144"/>
        <end position="255"/>
    </location>
</feature>
<accession>A0ABW9RIG8</accession>
<organism evidence="3 4">
    <name type="scientific">Fulvivirga kasyanovii</name>
    <dbReference type="NCBI Taxonomy" id="396812"/>
    <lineage>
        <taxon>Bacteria</taxon>
        <taxon>Pseudomonadati</taxon>
        <taxon>Bacteroidota</taxon>
        <taxon>Cytophagia</taxon>
        <taxon>Cytophagales</taxon>
        <taxon>Fulvivirgaceae</taxon>
        <taxon>Fulvivirga</taxon>
    </lineage>
</organism>
<dbReference type="SMART" id="SM00112">
    <property type="entry name" value="CA"/>
    <property type="match status" value="2"/>
</dbReference>
<keyword evidence="1" id="KW-0732">Signal</keyword>
<dbReference type="Proteomes" id="UP000798808">
    <property type="component" value="Unassembled WGS sequence"/>
</dbReference>
<feature type="non-terminal residue" evidence="3">
    <location>
        <position position="635"/>
    </location>
</feature>
<sequence length="635" mass="66386">MKNTNRSMTLRASMSFLILLFLSAIFMGCGSDDENPAPVVITLEDMTFTVEENPASGLSIGTVEASATQGGADVDMSFSITSQSADDAVSIDATTGELKVLTPAVFDTDINTSITLTVEVSAVGKTESMQVTINIAAPNAVVIEVNNTAFSLDENPQNGASIGTISASATQGGESKDITFSISSFENEEPLSAIAIDAATGNITVADSSAFDYEKNIYLTALIAVTSGKQEKTARVTISIQNVADQWVKHDYEILGDASGDGFGSALSLDLEGNQLIVGAPWHDASGMNNAGQARLFKLEGSTWNTRHTIFGVDEGALTGYAVDVSIYGTSFIVGAPNGFSFEAGDPVYAGNVKLYQEANTSSGWKEDFFGAYNSGDNVGRSVAMSASNEKVVVGSAAQGKIIPLYKSLFSSDGDGLLFRVPGGEIDAPGNGGHAVATNGTGKIFAEGAINYSGSGRVRVFEIGEQADVPDNNHARWEYSQVGQDLMGNESGDQFGKSVSLSYSGEIIAIGSNNIDGIGYVKVFKRSGSNWVQVGQDIQGSTPGDRFGFSVAINFNGDRLIIGAPFDDTQGTEAGMVRVYELSETDQWIPMGPPVFGKEAGDRFGISVDNATVHMVVGSDQRGAGATGAGKVSTL</sequence>
<dbReference type="InterPro" id="IPR013519">
    <property type="entry name" value="Int_alpha_beta-p"/>
</dbReference>
<reference evidence="3 4" key="1">
    <citation type="submission" date="2019-02" db="EMBL/GenBank/DDBJ databases">
        <authorList>
            <person name="Goldberg S.R."/>
            <person name="Haltli B.A."/>
            <person name="Correa H."/>
            <person name="Russell K.G."/>
        </authorList>
    </citation>
    <scope>NUCLEOTIDE SEQUENCE [LARGE SCALE GENOMIC DNA]</scope>
    <source>
        <strain evidence="3 4">JCM 16186</strain>
    </source>
</reference>
<dbReference type="PROSITE" id="PS51257">
    <property type="entry name" value="PROKAR_LIPOPROTEIN"/>
    <property type="match status" value="1"/>
</dbReference>
<evidence type="ECO:0000313" key="4">
    <source>
        <dbReference type="Proteomes" id="UP000798808"/>
    </source>
</evidence>
<dbReference type="Pfam" id="PF14312">
    <property type="entry name" value="FG-GAP_2"/>
    <property type="match status" value="1"/>
</dbReference>
<dbReference type="InterPro" id="IPR011043">
    <property type="entry name" value="Gal_Oxase/kelch_b-propeller"/>
</dbReference>
<dbReference type="InterPro" id="IPR013517">
    <property type="entry name" value="FG-GAP"/>
</dbReference>
<name>A0ABW9RIG8_9BACT</name>
<dbReference type="SUPFAM" id="SSF49313">
    <property type="entry name" value="Cadherin-like"/>
    <property type="match status" value="2"/>
</dbReference>
<proteinExistence type="predicted"/>
<dbReference type="PROSITE" id="PS51470">
    <property type="entry name" value="FG_GAP"/>
    <property type="match status" value="1"/>
</dbReference>
<dbReference type="PANTHER" id="PTHR36220:SF1">
    <property type="entry name" value="GAMMA TUBULIN COMPLEX COMPONENT C-TERMINAL DOMAIN-CONTAINING PROTEIN"/>
    <property type="match status" value="1"/>
</dbReference>